<keyword evidence="3" id="KW-0732">Signal</keyword>
<evidence type="ECO:0000256" key="2">
    <source>
        <dbReference type="SAM" id="Phobius"/>
    </source>
</evidence>
<feature type="coiled-coil region" evidence="1">
    <location>
        <begin position="263"/>
        <end position="325"/>
    </location>
</feature>
<feature type="coiled-coil region" evidence="1">
    <location>
        <begin position="127"/>
        <end position="175"/>
    </location>
</feature>
<proteinExistence type="predicted"/>
<keyword evidence="2" id="KW-0472">Membrane</keyword>
<name>A0ABR8P542_9GAMM</name>
<feature type="chain" id="PRO_5045833206" description="Chromosome partition protein Smc" evidence="3">
    <location>
        <begin position="22"/>
        <end position="486"/>
    </location>
</feature>
<dbReference type="PROSITE" id="PS51257">
    <property type="entry name" value="PROKAR_LIPOPROTEIN"/>
    <property type="match status" value="1"/>
</dbReference>
<evidence type="ECO:0008006" key="6">
    <source>
        <dbReference type="Google" id="ProtNLM"/>
    </source>
</evidence>
<keyword evidence="1" id="KW-0175">Coiled coil</keyword>
<feature type="transmembrane region" description="Helical" evidence="2">
    <location>
        <begin position="459"/>
        <end position="477"/>
    </location>
</feature>
<evidence type="ECO:0000256" key="1">
    <source>
        <dbReference type="SAM" id="Coils"/>
    </source>
</evidence>
<organism evidence="4 5">
    <name type="scientific">Marinomonas colpomeniae</name>
    <dbReference type="NCBI Taxonomy" id="2774408"/>
    <lineage>
        <taxon>Bacteria</taxon>
        <taxon>Pseudomonadati</taxon>
        <taxon>Pseudomonadota</taxon>
        <taxon>Gammaproteobacteria</taxon>
        <taxon>Oceanospirillales</taxon>
        <taxon>Oceanospirillaceae</taxon>
        <taxon>Marinomonas</taxon>
    </lineage>
</organism>
<dbReference type="EMBL" id="JACYFC010000004">
    <property type="protein sequence ID" value="MBD5772102.1"/>
    <property type="molecule type" value="Genomic_DNA"/>
</dbReference>
<dbReference type="RefSeq" id="WP_191595479.1">
    <property type="nucleotide sequence ID" value="NZ_JACYFC010000004.1"/>
</dbReference>
<sequence>MKARKRIFTPILLGLMVSACSTSSNTSSSSDAGTISALEKTEIADLIESSEKEQTDISVLDTKKLSNDNARLLDNIASKNTMIHSLNQQLATNDIKISSLNQSLDEKDALISALQTSVSDARDLAELEKQKQSREDLESQNAALNLDNELLTRRINQLVNENTSLKEQIVSLQNTPTSQDGLQENYYALLTKNTKLQEKYANLEVDNTANYQQLIALKKESLVLAEQLSDARAEIADQKRINDAFKIREQENALKLKRVLVKSESSEARWKDLDNQLAQAQQQNETLASQLNAVRVELIASENKLGELSLALDNAQKNLDLQENDGISIGAAMDALRSQMLVTLQNVEWLLPSESALYDTFEILVSADVQPSFAGQTFSAELVTDSDTKMISDSIVNAVVQNGRLQWRWRVSGLNENTNAQLNLFVSQQINIEGQNIMRQVYRDGQNVSLINTNLFEKYGYWGIAILLGLLGGFFIGRLNKSKNTL</sequence>
<comment type="caution">
    <text evidence="4">The sequence shown here is derived from an EMBL/GenBank/DDBJ whole genome shotgun (WGS) entry which is preliminary data.</text>
</comment>
<keyword evidence="2" id="KW-0812">Transmembrane</keyword>
<evidence type="ECO:0000313" key="4">
    <source>
        <dbReference type="EMBL" id="MBD5772102.1"/>
    </source>
</evidence>
<evidence type="ECO:0000313" key="5">
    <source>
        <dbReference type="Proteomes" id="UP000604161"/>
    </source>
</evidence>
<keyword evidence="5" id="KW-1185">Reference proteome</keyword>
<gene>
    <name evidence="4" type="ORF">IF202_13750</name>
</gene>
<feature type="signal peptide" evidence="3">
    <location>
        <begin position="1"/>
        <end position="21"/>
    </location>
</feature>
<evidence type="ECO:0000256" key="3">
    <source>
        <dbReference type="SAM" id="SignalP"/>
    </source>
</evidence>
<reference evidence="4 5" key="1">
    <citation type="submission" date="2020-09" db="EMBL/GenBank/DDBJ databases">
        <title>Marinomonas sp. nov., isolated from the cysticercosis algae of Qingdao, China.</title>
        <authorList>
            <person name="Sun X."/>
        </authorList>
    </citation>
    <scope>NUCLEOTIDE SEQUENCE [LARGE SCALE GENOMIC DNA]</scope>
    <source>
        <strain evidence="4 5">SM2066</strain>
    </source>
</reference>
<keyword evidence="2" id="KW-1133">Transmembrane helix</keyword>
<accession>A0ABR8P542</accession>
<protein>
    <recommendedName>
        <fullName evidence="6">Chromosome partition protein Smc</fullName>
    </recommendedName>
</protein>
<dbReference type="Proteomes" id="UP000604161">
    <property type="component" value="Unassembled WGS sequence"/>
</dbReference>